<dbReference type="EMBL" id="NDXW01000001">
    <property type="protein sequence ID" value="RDH42284.1"/>
    <property type="molecule type" value="Genomic_DNA"/>
</dbReference>
<proteinExistence type="predicted"/>
<keyword evidence="2" id="KW-1185">Reference proteome</keyword>
<evidence type="ECO:0000313" key="2">
    <source>
        <dbReference type="Proteomes" id="UP000257039"/>
    </source>
</evidence>
<sequence>MSLKKSRTHLLYYFNKAKDDWMDDVASLNLLDKVLRLVKSNNWGINSITPAMNIKANTLTVRQINGHLINGWQVEWQHTMQLECENNTVETPVKPKSLYFSSNRDDFGIADKYSEVKGYER</sequence>
<comment type="caution">
    <text evidence="1">The sequence shown here is derived from an EMBL/GenBank/DDBJ whole genome shotgun (WGS) entry which is preliminary data.</text>
</comment>
<organism evidence="1 2">
    <name type="scientific">Zooshikella ganghwensis</name>
    <dbReference type="NCBI Taxonomy" id="202772"/>
    <lineage>
        <taxon>Bacteria</taxon>
        <taxon>Pseudomonadati</taxon>
        <taxon>Pseudomonadota</taxon>
        <taxon>Gammaproteobacteria</taxon>
        <taxon>Oceanospirillales</taxon>
        <taxon>Zooshikellaceae</taxon>
        <taxon>Zooshikella</taxon>
    </lineage>
</organism>
<dbReference type="Proteomes" id="UP000257039">
    <property type="component" value="Unassembled WGS sequence"/>
</dbReference>
<protein>
    <submittedName>
        <fullName evidence="1">Uncharacterized protein</fullName>
    </submittedName>
</protein>
<name>A0A4P9VIU5_9GAMM</name>
<evidence type="ECO:0000313" key="1">
    <source>
        <dbReference type="EMBL" id="RDH42284.1"/>
    </source>
</evidence>
<accession>A0A4P9VIU5</accession>
<dbReference type="RefSeq" id="WP_094785810.1">
    <property type="nucleotide sequence ID" value="NZ_NDXW01000001.1"/>
</dbReference>
<reference evidence="1 2" key="1">
    <citation type="submission" date="2017-04" db="EMBL/GenBank/DDBJ databases">
        <title>Draft genome sequence of Zooshikella ganghwensis VG4 isolated from Red Sea sediments.</title>
        <authorList>
            <person name="Rehman Z."/>
            <person name="Alam I."/>
            <person name="Kamau A."/>
            <person name="Bajic V."/>
            <person name="Leiknes T."/>
        </authorList>
    </citation>
    <scope>NUCLEOTIDE SEQUENCE [LARGE SCALE GENOMIC DNA]</scope>
    <source>
        <strain evidence="1 2">VG4</strain>
    </source>
</reference>
<gene>
    <name evidence="1" type="ORF">B9G39_01840</name>
</gene>
<dbReference type="AlphaFoldDB" id="A0A4P9VIU5"/>